<dbReference type="Gene3D" id="3.90.79.10">
    <property type="entry name" value="Nucleoside Triphosphate Pyrophosphohydrolase"/>
    <property type="match status" value="1"/>
</dbReference>
<evidence type="ECO:0000256" key="4">
    <source>
        <dbReference type="ARBA" id="ARBA00022801"/>
    </source>
</evidence>
<dbReference type="GO" id="GO:0046872">
    <property type="term" value="F:metal ion binding"/>
    <property type="evidence" value="ECO:0007669"/>
    <property type="project" value="UniProtKB-KW"/>
</dbReference>
<evidence type="ECO:0000313" key="10">
    <source>
        <dbReference type="Proteomes" id="UP000092683"/>
    </source>
</evidence>
<dbReference type="InterPro" id="IPR015797">
    <property type="entry name" value="NUDIX_hydrolase-like_dom_sf"/>
</dbReference>
<sequence>MRVGGTHPPAGGGGPDSPRGTLPLAPDASPPWLRPLVDNVERMPDAYRRRLPADVLAMITGTAASVLRGSGREAAVLVLFSGPESAPPDGGVPDDADLLVTVRASTLRHHAGQAAFPGGASDPGDEGPVGTALREAREETGIDVSRLRPLVTMERTFIAPSRFHVVPVLAYSPDPGPVAVVNEAETAIVARVPVRAFINPANRLMVYRGDLGRRWAGPAFLLNEMLVWGFTGQVICAMLDVAGWAQPWDTTDVRELDAAMALVGEQGGPDR</sequence>
<keyword evidence="5" id="KW-0460">Magnesium</keyword>
<dbReference type="EMBL" id="MBEE01000013">
    <property type="protein sequence ID" value="OCB63087.1"/>
    <property type="molecule type" value="Genomic_DNA"/>
</dbReference>
<dbReference type="GO" id="GO:0010945">
    <property type="term" value="F:coenzyme A diphosphatase activity"/>
    <property type="evidence" value="ECO:0007669"/>
    <property type="project" value="InterPro"/>
</dbReference>
<comment type="cofactor">
    <cofactor evidence="2">
        <name>Mg(2+)</name>
        <dbReference type="ChEBI" id="CHEBI:18420"/>
    </cofactor>
</comment>
<dbReference type="Proteomes" id="UP000092683">
    <property type="component" value="Unassembled WGS sequence"/>
</dbReference>
<comment type="cofactor">
    <cofactor evidence="1">
        <name>Mn(2+)</name>
        <dbReference type="ChEBI" id="CHEBI:29035"/>
    </cofactor>
</comment>
<evidence type="ECO:0000256" key="2">
    <source>
        <dbReference type="ARBA" id="ARBA00001946"/>
    </source>
</evidence>
<evidence type="ECO:0000256" key="7">
    <source>
        <dbReference type="SAM" id="MobiDB-lite"/>
    </source>
</evidence>
<evidence type="ECO:0000256" key="3">
    <source>
        <dbReference type="ARBA" id="ARBA00022723"/>
    </source>
</evidence>
<protein>
    <submittedName>
        <fullName evidence="9">Coenzyme A pyrophosphatase</fullName>
    </submittedName>
</protein>
<accession>A0A1B9DEE8</accession>
<dbReference type="InterPro" id="IPR045121">
    <property type="entry name" value="CoAse"/>
</dbReference>
<reference evidence="9 10" key="1">
    <citation type="submission" date="2016-06" db="EMBL/GenBank/DDBJ databases">
        <authorList>
            <person name="Kjaerup R.B."/>
            <person name="Dalgaard T.S."/>
            <person name="Juul-Madsen H.R."/>
        </authorList>
    </citation>
    <scope>NUCLEOTIDE SEQUENCE [LARGE SCALE GENOMIC DNA]</scope>
    <source>
        <strain evidence="9 10">E3012</strain>
    </source>
</reference>
<feature type="region of interest" description="Disordered" evidence="7">
    <location>
        <begin position="1"/>
        <end position="31"/>
    </location>
</feature>
<dbReference type="PANTHER" id="PTHR12992">
    <property type="entry name" value="NUDIX HYDROLASE"/>
    <property type="match status" value="1"/>
</dbReference>
<dbReference type="PANTHER" id="PTHR12992:SF11">
    <property type="entry name" value="MITOCHONDRIAL COENZYME A DIPHOSPHATASE NUDT8"/>
    <property type="match status" value="1"/>
</dbReference>
<dbReference type="PROSITE" id="PS51462">
    <property type="entry name" value="NUDIX"/>
    <property type="match status" value="1"/>
</dbReference>
<name>A0A1B9DEE8_MYCMA</name>
<dbReference type="InterPro" id="IPR000086">
    <property type="entry name" value="NUDIX_hydrolase_dom"/>
</dbReference>
<gene>
    <name evidence="9" type="ORF">A5677_00660</name>
</gene>
<evidence type="ECO:0000259" key="8">
    <source>
        <dbReference type="PROSITE" id="PS51462"/>
    </source>
</evidence>
<dbReference type="AlphaFoldDB" id="A0A1B9DEE8"/>
<dbReference type="SUPFAM" id="SSF55811">
    <property type="entry name" value="Nudix"/>
    <property type="match status" value="1"/>
</dbReference>
<keyword evidence="4" id="KW-0378">Hydrolase</keyword>
<dbReference type="Pfam" id="PF00293">
    <property type="entry name" value="NUDIX"/>
    <property type="match status" value="1"/>
</dbReference>
<dbReference type="RefSeq" id="WP_065443507.1">
    <property type="nucleotide sequence ID" value="NZ_MBEA01000246.1"/>
</dbReference>
<dbReference type="OrthoDB" id="9802805at2"/>
<proteinExistence type="predicted"/>
<evidence type="ECO:0000256" key="1">
    <source>
        <dbReference type="ARBA" id="ARBA00001936"/>
    </source>
</evidence>
<keyword evidence="6" id="KW-0464">Manganese</keyword>
<organism evidence="9 10">
    <name type="scientific">Mycobacterium malmoense</name>
    <dbReference type="NCBI Taxonomy" id="1780"/>
    <lineage>
        <taxon>Bacteria</taxon>
        <taxon>Bacillati</taxon>
        <taxon>Actinomycetota</taxon>
        <taxon>Actinomycetes</taxon>
        <taxon>Mycobacteriales</taxon>
        <taxon>Mycobacteriaceae</taxon>
        <taxon>Mycobacterium</taxon>
    </lineage>
</organism>
<feature type="domain" description="Nudix hydrolase" evidence="8">
    <location>
        <begin position="70"/>
        <end position="240"/>
    </location>
</feature>
<evidence type="ECO:0000313" key="9">
    <source>
        <dbReference type="EMBL" id="OCB63087.1"/>
    </source>
</evidence>
<comment type="caution">
    <text evidence="9">The sequence shown here is derived from an EMBL/GenBank/DDBJ whole genome shotgun (WGS) entry which is preliminary data.</text>
</comment>
<evidence type="ECO:0000256" key="6">
    <source>
        <dbReference type="ARBA" id="ARBA00023211"/>
    </source>
</evidence>
<keyword evidence="3" id="KW-0479">Metal-binding</keyword>
<dbReference type="CDD" id="cd03426">
    <property type="entry name" value="NUDIX_CoAse_Nudt7"/>
    <property type="match status" value="1"/>
</dbReference>
<evidence type="ECO:0000256" key="5">
    <source>
        <dbReference type="ARBA" id="ARBA00022842"/>
    </source>
</evidence>